<reference evidence="2 3" key="1">
    <citation type="submission" date="2019-09" db="EMBL/GenBank/DDBJ databases">
        <authorList>
            <person name="Ou C."/>
        </authorList>
    </citation>
    <scope>NUCLEOTIDE SEQUENCE [LARGE SCALE GENOMIC DNA]</scope>
    <source>
        <strain evidence="2">S2</strain>
        <tissue evidence="2">Leaf</tissue>
    </source>
</reference>
<evidence type="ECO:0000313" key="2">
    <source>
        <dbReference type="EMBL" id="KAB2604826.1"/>
    </source>
</evidence>
<name>A0A5N5FNX4_9ROSA</name>
<sequence length="103" mass="11381">MANLVGGVKGNNHEQVAMSLQVGAAESHAAQEGELRAVKRVVKRNEILRRQLSEAASNKLKDALELAHLEYELDFGDDNEGFKPEEKEEVHMVDEPPSNEVST</sequence>
<accession>A0A5N5FNX4</accession>
<reference evidence="2 3" key="2">
    <citation type="submission" date="2019-11" db="EMBL/GenBank/DDBJ databases">
        <title>A de novo genome assembly of a pear dwarfing rootstock.</title>
        <authorList>
            <person name="Wang F."/>
            <person name="Wang J."/>
            <person name="Li S."/>
            <person name="Zhang Y."/>
            <person name="Fang M."/>
            <person name="Ma L."/>
            <person name="Zhao Y."/>
            <person name="Jiang S."/>
        </authorList>
    </citation>
    <scope>NUCLEOTIDE SEQUENCE [LARGE SCALE GENOMIC DNA]</scope>
    <source>
        <strain evidence="2">S2</strain>
        <tissue evidence="2">Leaf</tissue>
    </source>
</reference>
<protein>
    <submittedName>
        <fullName evidence="2">Uncharacterized protein</fullName>
    </submittedName>
</protein>
<proteinExistence type="predicted"/>
<gene>
    <name evidence="2" type="ORF">D8674_037113</name>
</gene>
<keyword evidence="3" id="KW-1185">Reference proteome</keyword>
<feature type="compositionally biased region" description="Basic and acidic residues" evidence="1">
    <location>
        <begin position="80"/>
        <end position="94"/>
    </location>
</feature>
<evidence type="ECO:0000256" key="1">
    <source>
        <dbReference type="SAM" id="MobiDB-lite"/>
    </source>
</evidence>
<dbReference type="Proteomes" id="UP000327157">
    <property type="component" value="Unassembled WGS sequence"/>
</dbReference>
<evidence type="ECO:0000313" key="3">
    <source>
        <dbReference type="Proteomes" id="UP000327157"/>
    </source>
</evidence>
<comment type="caution">
    <text evidence="2">The sequence shown here is derived from an EMBL/GenBank/DDBJ whole genome shotgun (WGS) entry which is preliminary data.</text>
</comment>
<dbReference type="AlphaFoldDB" id="A0A5N5FNX4"/>
<feature type="region of interest" description="Disordered" evidence="1">
    <location>
        <begin position="75"/>
        <end position="103"/>
    </location>
</feature>
<dbReference type="EMBL" id="SMOL01000577">
    <property type="protein sequence ID" value="KAB2604826.1"/>
    <property type="molecule type" value="Genomic_DNA"/>
</dbReference>
<organism evidence="2 3">
    <name type="scientific">Pyrus ussuriensis x Pyrus communis</name>
    <dbReference type="NCBI Taxonomy" id="2448454"/>
    <lineage>
        <taxon>Eukaryota</taxon>
        <taxon>Viridiplantae</taxon>
        <taxon>Streptophyta</taxon>
        <taxon>Embryophyta</taxon>
        <taxon>Tracheophyta</taxon>
        <taxon>Spermatophyta</taxon>
        <taxon>Magnoliopsida</taxon>
        <taxon>eudicotyledons</taxon>
        <taxon>Gunneridae</taxon>
        <taxon>Pentapetalae</taxon>
        <taxon>rosids</taxon>
        <taxon>fabids</taxon>
        <taxon>Rosales</taxon>
        <taxon>Rosaceae</taxon>
        <taxon>Amygdaloideae</taxon>
        <taxon>Maleae</taxon>
        <taxon>Pyrus</taxon>
    </lineage>
</organism>